<feature type="domain" description="Acyl-CoA thioesterase-like C-terminal" evidence="3">
    <location>
        <begin position="147"/>
        <end position="280"/>
    </location>
</feature>
<evidence type="ECO:0000259" key="3">
    <source>
        <dbReference type="Pfam" id="PF20789"/>
    </source>
</evidence>
<organism evidence="4 5">
    <name type="scientific">Brevundimonas faecalis</name>
    <dbReference type="NCBI Taxonomy" id="947378"/>
    <lineage>
        <taxon>Bacteria</taxon>
        <taxon>Pseudomonadati</taxon>
        <taxon>Pseudomonadota</taxon>
        <taxon>Alphaproteobacteria</taxon>
        <taxon>Caulobacterales</taxon>
        <taxon>Caulobacteraceae</taxon>
        <taxon>Brevundimonas</taxon>
    </lineage>
</organism>
<dbReference type="InterPro" id="IPR049450">
    <property type="entry name" value="ACOT8-like_C"/>
</dbReference>
<feature type="domain" description="Acyl-CoA thioesterase-like N-terminal HotDog" evidence="2">
    <location>
        <begin position="47"/>
        <end position="124"/>
    </location>
</feature>
<dbReference type="SUPFAM" id="SSF54637">
    <property type="entry name" value="Thioesterase/thiol ester dehydrase-isomerase"/>
    <property type="match status" value="2"/>
</dbReference>
<accession>A0ABV2RDY6</accession>
<evidence type="ECO:0000313" key="5">
    <source>
        <dbReference type="Proteomes" id="UP001549313"/>
    </source>
</evidence>
<dbReference type="Gene3D" id="2.40.160.210">
    <property type="entry name" value="Acyl-CoA thioesterase, double hotdog domain"/>
    <property type="match status" value="1"/>
</dbReference>
<dbReference type="InterPro" id="IPR049449">
    <property type="entry name" value="TesB_ACOT8-like_N"/>
</dbReference>
<evidence type="ECO:0000259" key="2">
    <source>
        <dbReference type="Pfam" id="PF13622"/>
    </source>
</evidence>
<dbReference type="InterPro" id="IPR029069">
    <property type="entry name" value="HotDog_dom_sf"/>
</dbReference>
<evidence type="ECO:0000313" key="4">
    <source>
        <dbReference type="EMBL" id="MET4684803.1"/>
    </source>
</evidence>
<comment type="caution">
    <text evidence="4">The sequence shown here is derived from an EMBL/GenBank/DDBJ whole genome shotgun (WGS) entry which is preliminary data.</text>
</comment>
<dbReference type="Pfam" id="PF20789">
    <property type="entry name" value="4HBT_3C"/>
    <property type="match status" value="1"/>
</dbReference>
<proteinExistence type="predicted"/>
<sequence length="285" mass="30620">MTEAAPLPHPLPRPLHDALTLTPSDEGLSAHLSGEFSNGPISAPPEAGFPFGGLLAALCAGAMRQGLEIKAPLRSLSVQYLAAAKYGQPIHFRPRLLRGGRNVAYAVVEAGQGSRLTHHAAATYGADAETAQPLSPLSAPPPSLESLKDAPGISGPLAPRFSQHVDYRFDGGPNILGGNEGKPVVERVWMRTRDGAPLDELRLAYLLDALYPPAWTAFKAPPMMTTVDLRYDILADPTPETAPDGWAFFEYRLLDHGLGWSMDEAIAWGADGRPLALARQRRKLL</sequence>
<dbReference type="InterPro" id="IPR042171">
    <property type="entry name" value="Acyl-CoA_hotdog"/>
</dbReference>
<dbReference type="RefSeq" id="WP_354089771.1">
    <property type="nucleotide sequence ID" value="NZ_JBEPTF010000004.1"/>
</dbReference>
<protein>
    <recommendedName>
        <fullName evidence="6">Thioesterase family protein</fullName>
    </recommendedName>
</protein>
<reference evidence="4 5" key="1">
    <citation type="submission" date="2024-06" db="EMBL/GenBank/DDBJ databases">
        <title>Sorghum-associated microbial communities from plants grown in Nebraska, USA.</title>
        <authorList>
            <person name="Schachtman D."/>
        </authorList>
    </citation>
    <scope>NUCLEOTIDE SEQUENCE [LARGE SCALE GENOMIC DNA]</scope>
    <source>
        <strain evidence="4 5">2814</strain>
    </source>
</reference>
<dbReference type="Proteomes" id="UP001549313">
    <property type="component" value="Unassembled WGS sequence"/>
</dbReference>
<feature type="region of interest" description="Disordered" evidence="1">
    <location>
        <begin position="131"/>
        <end position="150"/>
    </location>
</feature>
<dbReference type="Pfam" id="PF13622">
    <property type="entry name" value="4HBT_3"/>
    <property type="match status" value="1"/>
</dbReference>
<gene>
    <name evidence="4" type="ORF">ABIE19_002752</name>
</gene>
<dbReference type="EMBL" id="JBEPTF010000004">
    <property type="protein sequence ID" value="MET4684803.1"/>
    <property type="molecule type" value="Genomic_DNA"/>
</dbReference>
<evidence type="ECO:0000256" key="1">
    <source>
        <dbReference type="SAM" id="MobiDB-lite"/>
    </source>
</evidence>
<keyword evidence="5" id="KW-1185">Reference proteome</keyword>
<name>A0ABV2RDY6_9CAUL</name>
<evidence type="ECO:0008006" key="6">
    <source>
        <dbReference type="Google" id="ProtNLM"/>
    </source>
</evidence>